<dbReference type="EMBL" id="BKCP01004294">
    <property type="protein sequence ID" value="GER30078.1"/>
    <property type="molecule type" value="Genomic_DNA"/>
</dbReference>
<evidence type="ECO:0000256" key="3">
    <source>
        <dbReference type="ARBA" id="ARBA00023163"/>
    </source>
</evidence>
<gene>
    <name evidence="5" type="ORF">STAS_05986</name>
</gene>
<comment type="subcellular location">
    <subcellularLocation>
        <location evidence="1">Nucleus</location>
    </subcellularLocation>
</comment>
<name>A0A5A7PC48_STRAF</name>
<keyword evidence="6" id="KW-1185">Reference proteome</keyword>
<dbReference type="OrthoDB" id="777433at2759"/>
<evidence type="ECO:0000313" key="5">
    <source>
        <dbReference type="EMBL" id="GER30078.1"/>
    </source>
</evidence>
<sequence>MVCQAASQTRFRALKHENGISGKTTIIVRVIECFQHLQNCQAEYFRHLLKPVTNPIGRLTKIIAFFGWMFTAKDSQTFRQLSAPKLPDLDRMAHVAFHEQTNSYLQAGEFFKFPPQHWNITYPAEKPGFRNSQNALPHGLGIPEKPVITLLIFLALPFIPRQIPLRLLDGGYKKLSSSLVNSESFENGDVSSCNYENDFNSSKRDKKVKIRETLKILGSLVPGLESNKDPATIIEKAIVYLESMKTEVEALGLTCTGSGLSTHS</sequence>
<dbReference type="PANTHER" id="PTHR35281">
    <property type="entry name" value="BNAA02G34170D PROTEIN"/>
    <property type="match status" value="1"/>
</dbReference>
<evidence type="ECO:0000256" key="2">
    <source>
        <dbReference type="ARBA" id="ARBA00023015"/>
    </source>
</evidence>
<evidence type="ECO:0000313" key="6">
    <source>
        <dbReference type="Proteomes" id="UP000325081"/>
    </source>
</evidence>
<dbReference type="GO" id="GO:0003677">
    <property type="term" value="F:DNA binding"/>
    <property type="evidence" value="ECO:0007669"/>
    <property type="project" value="UniProtKB-KW"/>
</dbReference>
<protein>
    <submittedName>
        <fullName evidence="5">Basic helix-loop-helix (BHLH) DNA-bindingsuperfamily protein</fullName>
    </submittedName>
</protein>
<dbReference type="GO" id="GO:0046983">
    <property type="term" value="F:protein dimerization activity"/>
    <property type="evidence" value="ECO:0007669"/>
    <property type="project" value="InterPro"/>
</dbReference>
<organism evidence="5 6">
    <name type="scientific">Striga asiatica</name>
    <name type="common">Asiatic witchweed</name>
    <name type="synonym">Buchnera asiatica</name>
    <dbReference type="NCBI Taxonomy" id="4170"/>
    <lineage>
        <taxon>Eukaryota</taxon>
        <taxon>Viridiplantae</taxon>
        <taxon>Streptophyta</taxon>
        <taxon>Embryophyta</taxon>
        <taxon>Tracheophyta</taxon>
        <taxon>Spermatophyta</taxon>
        <taxon>Magnoliopsida</taxon>
        <taxon>eudicotyledons</taxon>
        <taxon>Gunneridae</taxon>
        <taxon>Pentapetalae</taxon>
        <taxon>asterids</taxon>
        <taxon>lamiids</taxon>
        <taxon>Lamiales</taxon>
        <taxon>Orobanchaceae</taxon>
        <taxon>Buchnereae</taxon>
        <taxon>Striga</taxon>
    </lineage>
</organism>
<dbReference type="SUPFAM" id="SSF47459">
    <property type="entry name" value="HLH, helix-loop-helix DNA-binding domain"/>
    <property type="match status" value="1"/>
</dbReference>
<comment type="caution">
    <text evidence="5">The sequence shown here is derived from an EMBL/GenBank/DDBJ whole genome shotgun (WGS) entry which is preliminary data.</text>
</comment>
<accession>A0A5A7PC48</accession>
<evidence type="ECO:0000256" key="4">
    <source>
        <dbReference type="ARBA" id="ARBA00023242"/>
    </source>
</evidence>
<dbReference type="AlphaFoldDB" id="A0A5A7PC48"/>
<dbReference type="InterPro" id="IPR036638">
    <property type="entry name" value="HLH_DNA-bd_sf"/>
</dbReference>
<reference evidence="6" key="1">
    <citation type="journal article" date="2019" name="Curr. Biol.">
        <title>Genome Sequence of Striga asiatica Provides Insight into the Evolution of Plant Parasitism.</title>
        <authorList>
            <person name="Yoshida S."/>
            <person name="Kim S."/>
            <person name="Wafula E.K."/>
            <person name="Tanskanen J."/>
            <person name="Kim Y.M."/>
            <person name="Honaas L."/>
            <person name="Yang Z."/>
            <person name="Spallek T."/>
            <person name="Conn C.E."/>
            <person name="Ichihashi Y."/>
            <person name="Cheong K."/>
            <person name="Cui S."/>
            <person name="Der J.P."/>
            <person name="Gundlach H."/>
            <person name="Jiao Y."/>
            <person name="Hori C."/>
            <person name="Ishida J.K."/>
            <person name="Kasahara H."/>
            <person name="Kiba T."/>
            <person name="Kim M.S."/>
            <person name="Koo N."/>
            <person name="Laohavisit A."/>
            <person name="Lee Y.H."/>
            <person name="Lumba S."/>
            <person name="McCourt P."/>
            <person name="Mortimer J.C."/>
            <person name="Mutuku J.M."/>
            <person name="Nomura T."/>
            <person name="Sasaki-Sekimoto Y."/>
            <person name="Seto Y."/>
            <person name="Wang Y."/>
            <person name="Wakatake T."/>
            <person name="Sakakibara H."/>
            <person name="Demura T."/>
            <person name="Yamaguchi S."/>
            <person name="Yoneyama K."/>
            <person name="Manabe R.I."/>
            <person name="Nelson D.C."/>
            <person name="Schulman A.H."/>
            <person name="Timko M.P."/>
            <person name="dePamphilis C.W."/>
            <person name="Choi D."/>
            <person name="Shirasu K."/>
        </authorList>
    </citation>
    <scope>NUCLEOTIDE SEQUENCE [LARGE SCALE GENOMIC DNA]</scope>
    <source>
        <strain evidence="6">cv. UVA1</strain>
    </source>
</reference>
<dbReference type="PANTHER" id="PTHR35281:SF2">
    <property type="entry name" value="BNAA02G34170D PROTEIN"/>
    <property type="match status" value="1"/>
</dbReference>
<keyword evidence="3" id="KW-0804">Transcription</keyword>
<keyword evidence="2" id="KW-0805">Transcription regulation</keyword>
<keyword evidence="5" id="KW-0238">DNA-binding</keyword>
<evidence type="ECO:0000256" key="1">
    <source>
        <dbReference type="ARBA" id="ARBA00004123"/>
    </source>
</evidence>
<proteinExistence type="predicted"/>
<dbReference type="GO" id="GO:0005634">
    <property type="term" value="C:nucleus"/>
    <property type="evidence" value="ECO:0007669"/>
    <property type="project" value="UniProtKB-SubCell"/>
</dbReference>
<dbReference type="Proteomes" id="UP000325081">
    <property type="component" value="Unassembled WGS sequence"/>
</dbReference>
<keyword evidence="4" id="KW-0539">Nucleus</keyword>